<sequence length="262" mass="29946">MGGRIITDCRVDRIIVKNGSVQGIECVCGGEKKTFCVDVIFSSMPVKNLIRGMNNVPADVRSISEGLPYRNFVTIGVLVDRINLKNKTNYATVGDIVPDCWIYVQEPSVTMGRIQIFNNWSPYLVKNPKSTVWMGLEYFCGDDKEWNRSDEEWSSLAVNELKQMNIIDNDTKIITTHCERVEKAYPAYFDTYDRIDRVIGWLDDIDELYCIGRNGQHRYNNMDHSMLTAMEAVSNLLANDSDNSNIWNVNTEQSYHEDKATA</sequence>
<dbReference type="Gene3D" id="3.50.50.60">
    <property type="entry name" value="FAD/NAD(P)-binding domain"/>
    <property type="match status" value="1"/>
</dbReference>
<organism evidence="1 2">
    <name type="scientific">[Bacteroides] pectinophilus ATCC 43243</name>
    <dbReference type="NCBI Taxonomy" id="483218"/>
    <lineage>
        <taxon>Bacteria</taxon>
        <taxon>Bacillati</taxon>
        <taxon>Bacillota</taxon>
        <taxon>Clostridia</taxon>
        <taxon>Eubacteriales</taxon>
    </lineage>
</organism>
<reference evidence="1 2" key="1">
    <citation type="submission" date="2008-11" db="EMBL/GenBank/DDBJ databases">
        <title>Draft genome sequence of Bacteroides pectinophilus (ATCC 43243).</title>
        <authorList>
            <person name="Sudarsanam P."/>
            <person name="Ley R."/>
            <person name="Guruge J."/>
            <person name="Turnbaugh P.J."/>
            <person name="Mahowald M."/>
            <person name="Liep D."/>
            <person name="Gordon J."/>
        </authorList>
    </citation>
    <scope>NUCLEOTIDE SEQUENCE [LARGE SCALE GENOMIC DNA]</scope>
    <source>
        <strain evidence="1 2">ATCC 43243</strain>
    </source>
</reference>
<dbReference type="GO" id="GO:0050660">
    <property type="term" value="F:flavin adenine dinucleotide binding"/>
    <property type="evidence" value="ECO:0007669"/>
    <property type="project" value="TreeGrafter"/>
</dbReference>
<evidence type="ECO:0008006" key="3">
    <source>
        <dbReference type="Google" id="ProtNLM"/>
    </source>
</evidence>
<dbReference type="HOGENOM" id="CLU_1060304_0_0_9"/>
<evidence type="ECO:0000313" key="2">
    <source>
        <dbReference type="Proteomes" id="UP000003136"/>
    </source>
</evidence>
<dbReference type="STRING" id="483218.BACPEC_02098"/>
<evidence type="ECO:0000313" key="1">
    <source>
        <dbReference type="EMBL" id="EEC57589.1"/>
    </source>
</evidence>
<reference evidence="1 2" key="2">
    <citation type="submission" date="2008-11" db="EMBL/GenBank/DDBJ databases">
        <authorList>
            <person name="Fulton L."/>
            <person name="Clifton S."/>
            <person name="Fulton B."/>
            <person name="Xu J."/>
            <person name="Minx P."/>
            <person name="Pepin K.H."/>
            <person name="Johnson M."/>
            <person name="Bhonagiri V."/>
            <person name="Nash W.E."/>
            <person name="Mardis E.R."/>
            <person name="Wilson R.K."/>
        </authorList>
    </citation>
    <scope>NUCLEOTIDE SEQUENCE [LARGE SCALE GENOMIC DNA]</scope>
    <source>
        <strain evidence="1 2">ATCC 43243</strain>
    </source>
</reference>
<protein>
    <recommendedName>
        <fullName evidence="3">Amine oxidase domain-containing protein</fullName>
    </recommendedName>
</protein>
<dbReference type="GO" id="GO:0005829">
    <property type="term" value="C:cytosol"/>
    <property type="evidence" value="ECO:0007669"/>
    <property type="project" value="TreeGrafter"/>
</dbReference>
<proteinExistence type="predicted"/>
<keyword evidence="2" id="KW-1185">Reference proteome</keyword>
<dbReference type="PANTHER" id="PTHR21197">
    <property type="entry name" value="UDP-GALACTOPYRANOSE MUTASE"/>
    <property type="match status" value="1"/>
</dbReference>
<name>B7ASP3_9FIRM</name>
<dbReference type="EMBL" id="ABVQ01000036">
    <property type="protein sequence ID" value="EEC57589.1"/>
    <property type="molecule type" value="Genomic_DNA"/>
</dbReference>
<dbReference type="SUPFAM" id="SSF51905">
    <property type="entry name" value="FAD/NAD(P)-binding domain"/>
    <property type="match status" value="1"/>
</dbReference>
<comment type="caution">
    <text evidence="1">The sequence shown here is derived from an EMBL/GenBank/DDBJ whole genome shotgun (WGS) entry which is preliminary data.</text>
</comment>
<dbReference type="eggNOG" id="COG1232">
    <property type="taxonomic scope" value="Bacteria"/>
</dbReference>
<gene>
    <name evidence="1" type="ORF">BACPEC_02098</name>
</gene>
<dbReference type="InterPro" id="IPR036188">
    <property type="entry name" value="FAD/NAD-bd_sf"/>
</dbReference>
<dbReference type="PANTHER" id="PTHR21197:SF0">
    <property type="entry name" value="UDP-GALACTOPYRANOSE MUTASE"/>
    <property type="match status" value="1"/>
</dbReference>
<accession>B7ASP3</accession>
<dbReference type="Proteomes" id="UP000003136">
    <property type="component" value="Unassembled WGS sequence"/>
</dbReference>
<dbReference type="GO" id="GO:0008767">
    <property type="term" value="F:UDP-galactopyranose mutase activity"/>
    <property type="evidence" value="ECO:0007669"/>
    <property type="project" value="TreeGrafter"/>
</dbReference>
<dbReference type="AlphaFoldDB" id="B7ASP3"/>